<accession>A0A2M4DIR2</accession>
<evidence type="ECO:0000259" key="2">
    <source>
        <dbReference type="PROSITE" id="PS00028"/>
    </source>
</evidence>
<protein>
    <submittedName>
        <fullName evidence="3">Putative secreted protein</fullName>
    </submittedName>
</protein>
<sequence length="79" mass="9048">MLFVFCSVVFVRSLYALDRGGRFRCALSIYRRFRLHLPLNTGTLTAGPDAGRHFQTRCCCCCCLFFALTRTLLTHDVTH</sequence>
<evidence type="ECO:0000313" key="3">
    <source>
        <dbReference type="EMBL" id="MBW77446.1"/>
    </source>
</evidence>
<evidence type="ECO:0000256" key="1">
    <source>
        <dbReference type="SAM" id="SignalP"/>
    </source>
</evidence>
<reference evidence="3" key="1">
    <citation type="submission" date="2018-01" db="EMBL/GenBank/DDBJ databases">
        <title>An insight into the sialome of Amazonian anophelines.</title>
        <authorList>
            <person name="Ribeiro J.M."/>
            <person name="Scarpassa V."/>
            <person name="Calvo E."/>
        </authorList>
    </citation>
    <scope>NUCLEOTIDE SEQUENCE</scope>
</reference>
<feature type="domain" description="C2H2-type" evidence="2">
    <location>
        <begin position="58"/>
        <end position="79"/>
    </location>
</feature>
<dbReference type="AlphaFoldDB" id="A0A2M4DIR2"/>
<organism evidence="3">
    <name type="scientific">Anopheles darlingi</name>
    <name type="common">Mosquito</name>
    <dbReference type="NCBI Taxonomy" id="43151"/>
    <lineage>
        <taxon>Eukaryota</taxon>
        <taxon>Metazoa</taxon>
        <taxon>Ecdysozoa</taxon>
        <taxon>Arthropoda</taxon>
        <taxon>Hexapoda</taxon>
        <taxon>Insecta</taxon>
        <taxon>Pterygota</taxon>
        <taxon>Neoptera</taxon>
        <taxon>Endopterygota</taxon>
        <taxon>Diptera</taxon>
        <taxon>Nematocera</taxon>
        <taxon>Culicoidea</taxon>
        <taxon>Culicidae</taxon>
        <taxon>Anophelinae</taxon>
        <taxon>Anopheles</taxon>
    </lineage>
</organism>
<proteinExistence type="predicted"/>
<dbReference type="InterPro" id="IPR013087">
    <property type="entry name" value="Znf_C2H2_type"/>
</dbReference>
<feature type="chain" id="PRO_5014676076" evidence="1">
    <location>
        <begin position="17"/>
        <end position="79"/>
    </location>
</feature>
<keyword evidence="1" id="KW-0732">Signal</keyword>
<dbReference type="EMBL" id="GGFL01013268">
    <property type="protein sequence ID" value="MBW77446.1"/>
    <property type="molecule type" value="Transcribed_RNA"/>
</dbReference>
<feature type="signal peptide" evidence="1">
    <location>
        <begin position="1"/>
        <end position="16"/>
    </location>
</feature>
<name>A0A2M4DIR2_ANODA</name>
<dbReference type="PROSITE" id="PS00028">
    <property type="entry name" value="ZINC_FINGER_C2H2_1"/>
    <property type="match status" value="1"/>
</dbReference>